<gene>
    <name evidence="1" type="ORF">SAMN02745138_02827</name>
</gene>
<dbReference type="EMBL" id="FRAH01000064">
    <property type="protein sequence ID" value="SHL07445.1"/>
    <property type="molecule type" value="Genomic_DNA"/>
</dbReference>
<evidence type="ECO:0000313" key="1">
    <source>
        <dbReference type="EMBL" id="SHL07445.1"/>
    </source>
</evidence>
<sequence length="110" mass="12791">MSLAGYARKIKGGCLWNMKDDLCNKRDTLLVSLLRARALYLDFIFHSIAICHTSQKFLQYKTADGSIGDIAEIFLQLFRGKFRLSIWGKYKIPEVFMMTFPSFKISWKRA</sequence>
<proteinExistence type="predicted"/>
<accession>A0A1M6XNR9</accession>
<keyword evidence="2" id="KW-1185">Reference proteome</keyword>
<name>A0A1M6XNR9_9FIRM</name>
<evidence type="ECO:0000313" key="2">
    <source>
        <dbReference type="Proteomes" id="UP000183975"/>
    </source>
</evidence>
<dbReference type="AlphaFoldDB" id="A0A1M6XNR9"/>
<organism evidence="1 2">
    <name type="scientific">Anaerotignum lactatifermentans DSM 14214</name>
    <dbReference type="NCBI Taxonomy" id="1121323"/>
    <lineage>
        <taxon>Bacteria</taxon>
        <taxon>Bacillati</taxon>
        <taxon>Bacillota</taxon>
        <taxon>Clostridia</taxon>
        <taxon>Lachnospirales</taxon>
        <taxon>Anaerotignaceae</taxon>
        <taxon>Anaerotignum</taxon>
    </lineage>
</organism>
<dbReference type="Proteomes" id="UP000183975">
    <property type="component" value="Unassembled WGS sequence"/>
</dbReference>
<reference evidence="1 2" key="1">
    <citation type="submission" date="2016-11" db="EMBL/GenBank/DDBJ databases">
        <authorList>
            <person name="Jaros S."/>
            <person name="Januszkiewicz K."/>
            <person name="Wedrychowicz H."/>
        </authorList>
    </citation>
    <scope>NUCLEOTIDE SEQUENCE [LARGE SCALE GENOMIC DNA]</scope>
    <source>
        <strain evidence="1 2">DSM 14214</strain>
    </source>
</reference>
<protein>
    <submittedName>
        <fullName evidence="1">Uncharacterized protein</fullName>
    </submittedName>
</protein>